<evidence type="ECO:0000256" key="3">
    <source>
        <dbReference type="ARBA" id="ARBA00022989"/>
    </source>
</evidence>
<keyword evidence="7" id="KW-1185">Reference proteome</keyword>
<proteinExistence type="predicted"/>
<dbReference type="InterPro" id="IPR005828">
    <property type="entry name" value="MFS_sugar_transport-like"/>
</dbReference>
<evidence type="ECO:0008006" key="8">
    <source>
        <dbReference type="Google" id="ProtNLM"/>
    </source>
</evidence>
<evidence type="ECO:0000256" key="4">
    <source>
        <dbReference type="ARBA" id="ARBA00023136"/>
    </source>
</evidence>
<name>A0ABP1BC89_9BRYO</name>
<accession>A0ABP1BC89</accession>
<dbReference type="Proteomes" id="UP001497522">
    <property type="component" value="Chromosome 3"/>
</dbReference>
<keyword evidence="4 5" id="KW-0472">Membrane</keyword>
<dbReference type="PANTHER" id="PTHR48022">
    <property type="entry name" value="PLASTIDIC GLUCOSE TRANSPORTER 4"/>
    <property type="match status" value="1"/>
</dbReference>
<evidence type="ECO:0000313" key="7">
    <source>
        <dbReference type="Proteomes" id="UP001497522"/>
    </source>
</evidence>
<dbReference type="PANTHER" id="PTHR48022:SF2">
    <property type="entry name" value="PLASTIDIC GLUCOSE TRANSPORTER 4"/>
    <property type="match status" value="1"/>
</dbReference>
<feature type="transmembrane region" description="Helical" evidence="5">
    <location>
        <begin position="102"/>
        <end position="122"/>
    </location>
</feature>
<dbReference type="Gene3D" id="1.20.1250.20">
    <property type="entry name" value="MFS general substrate transporter like domains"/>
    <property type="match status" value="1"/>
</dbReference>
<evidence type="ECO:0000256" key="2">
    <source>
        <dbReference type="ARBA" id="ARBA00022692"/>
    </source>
</evidence>
<dbReference type="InterPro" id="IPR036259">
    <property type="entry name" value="MFS_trans_sf"/>
</dbReference>
<evidence type="ECO:0000256" key="1">
    <source>
        <dbReference type="ARBA" id="ARBA00004141"/>
    </source>
</evidence>
<organism evidence="6 7">
    <name type="scientific">Sphagnum jensenii</name>
    <dbReference type="NCBI Taxonomy" id="128206"/>
    <lineage>
        <taxon>Eukaryota</taxon>
        <taxon>Viridiplantae</taxon>
        <taxon>Streptophyta</taxon>
        <taxon>Embryophyta</taxon>
        <taxon>Bryophyta</taxon>
        <taxon>Sphagnophytina</taxon>
        <taxon>Sphagnopsida</taxon>
        <taxon>Sphagnales</taxon>
        <taxon>Sphagnaceae</taxon>
        <taxon>Sphagnum</taxon>
    </lineage>
</organism>
<feature type="transmembrane region" description="Helical" evidence="5">
    <location>
        <begin position="33"/>
        <end position="58"/>
    </location>
</feature>
<sequence>MQSGKWSTQNSMPKTLVSQQAPVLQDSANAADFQAMVIVQILVGLNIGVSSGVVPLYISEVNLRHSSCIINDGQTGTQETLDGPVPGLLLPENFASRICAKAVVLSLGVHWISNFMIGLMFLNLVKRFGVSSVYLGFPTVHVAAVFYVAKNAWWKQRVLHWKKLSGS</sequence>
<dbReference type="Pfam" id="PF00083">
    <property type="entry name" value="Sugar_tr"/>
    <property type="match status" value="1"/>
</dbReference>
<protein>
    <recommendedName>
        <fullName evidence="8">Major facilitator superfamily (MFS) profile domain-containing protein</fullName>
    </recommendedName>
</protein>
<dbReference type="InterPro" id="IPR050360">
    <property type="entry name" value="MFS_Sugar_Transporters"/>
</dbReference>
<evidence type="ECO:0000313" key="6">
    <source>
        <dbReference type="EMBL" id="CAK9872874.1"/>
    </source>
</evidence>
<comment type="subcellular location">
    <subcellularLocation>
        <location evidence="1">Membrane</location>
        <topology evidence="1">Multi-pass membrane protein</topology>
    </subcellularLocation>
</comment>
<keyword evidence="2 5" id="KW-0812">Transmembrane</keyword>
<keyword evidence="3 5" id="KW-1133">Transmembrane helix</keyword>
<reference evidence="6" key="1">
    <citation type="submission" date="2024-03" db="EMBL/GenBank/DDBJ databases">
        <authorList>
            <consortium name="ELIXIR-Norway"/>
            <consortium name="Elixir Norway"/>
        </authorList>
    </citation>
    <scope>NUCLEOTIDE SEQUENCE</scope>
</reference>
<feature type="transmembrane region" description="Helical" evidence="5">
    <location>
        <begin position="128"/>
        <end position="149"/>
    </location>
</feature>
<evidence type="ECO:0000256" key="5">
    <source>
        <dbReference type="SAM" id="Phobius"/>
    </source>
</evidence>
<dbReference type="EMBL" id="OZ023704">
    <property type="protein sequence ID" value="CAK9872874.1"/>
    <property type="molecule type" value="Genomic_DNA"/>
</dbReference>
<gene>
    <name evidence="6" type="ORF">CSSPJE1EN2_LOCUS15444</name>
</gene>